<gene>
    <name evidence="1" type="ORF">L210DRAFT_788092</name>
</gene>
<proteinExistence type="predicted"/>
<name>A0AAD4BW33_BOLED</name>
<dbReference type="EMBL" id="WHUW01000010">
    <property type="protein sequence ID" value="KAF8441653.1"/>
    <property type="molecule type" value="Genomic_DNA"/>
</dbReference>
<feature type="non-terminal residue" evidence="1">
    <location>
        <position position="1"/>
    </location>
</feature>
<organism evidence="1 2">
    <name type="scientific">Boletus edulis BED1</name>
    <dbReference type="NCBI Taxonomy" id="1328754"/>
    <lineage>
        <taxon>Eukaryota</taxon>
        <taxon>Fungi</taxon>
        <taxon>Dikarya</taxon>
        <taxon>Basidiomycota</taxon>
        <taxon>Agaricomycotina</taxon>
        <taxon>Agaricomycetes</taxon>
        <taxon>Agaricomycetidae</taxon>
        <taxon>Boletales</taxon>
        <taxon>Boletineae</taxon>
        <taxon>Boletaceae</taxon>
        <taxon>Boletoideae</taxon>
        <taxon>Boletus</taxon>
    </lineage>
</organism>
<dbReference type="Pfam" id="PF20174">
    <property type="entry name" value="DUF6540"/>
    <property type="match status" value="1"/>
</dbReference>
<keyword evidence="2" id="KW-1185">Reference proteome</keyword>
<protein>
    <submittedName>
        <fullName evidence="1">Uncharacterized protein</fullName>
    </submittedName>
</protein>
<feature type="non-terminal residue" evidence="1">
    <location>
        <position position="153"/>
    </location>
</feature>
<dbReference type="Proteomes" id="UP001194468">
    <property type="component" value="Unassembled WGS sequence"/>
</dbReference>
<reference evidence="1" key="2">
    <citation type="journal article" date="2020" name="Nat. Commun.">
        <title>Large-scale genome sequencing of mycorrhizal fungi provides insights into the early evolution of symbiotic traits.</title>
        <authorList>
            <person name="Miyauchi S."/>
            <person name="Kiss E."/>
            <person name="Kuo A."/>
            <person name="Drula E."/>
            <person name="Kohler A."/>
            <person name="Sanchez-Garcia M."/>
            <person name="Morin E."/>
            <person name="Andreopoulos B."/>
            <person name="Barry K.W."/>
            <person name="Bonito G."/>
            <person name="Buee M."/>
            <person name="Carver A."/>
            <person name="Chen C."/>
            <person name="Cichocki N."/>
            <person name="Clum A."/>
            <person name="Culley D."/>
            <person name="Crous P.W."/>
            <person name="Fauchery L."/>
            <person name="Girlanda M."/>
            <person name="Hayes R.D."/>
            <person name="Keri Z."/>
            <person name="LaButti K."/>
            <person name="Lipzen A."/>
            <person name="Lombard V."/>
            <person name="Magnuson J."/>
            <person name="Maillard F."/>
            <person name="Murat C."/>
            <person name="Nolan M."/>
            <person name="Ohm R.A."/>
            <person name="Pangilinan J."/>
            <person name="Pereira M.F."/>
            <person name="Perotto S."/>
            <person name="Peter M."/>
            <person name="Pfister S."/>
            <person name="Riley R."/>
            <person name="Sitrit Y."/>
            <person name="Stielow J.B."/>
            <person name="Szollosi G."/>
            <person name="Zifcakova L."/>
            <person name="Stursova M."/>
            <person name="Spatafora J.W."/>
            <person name="Tedersoo L."/>
            <person name="Vaario L.M."/>
            <person name="Yamada A."/>
            <person name="Yan M."/>
            <person name="Wang P."/>
            <person name="Xu J."/>
            <person name="Bruns T."/>
            <person name="Baldrian P."/>
            <person name="Vilgalys R."/>
            <person name="Dunand C."/>
            <person name="Henrissat B."/>
            <person name="Grigoriev I.V."/>
            <person name="Hibbett D."/>
            <person name="Nagy L.G."/>
            <person name="Martin F.M."/>
        </authorList>
    </citation>
    <scope>NUCLEOTIDE SEQUENCE</scope>
    <source>
        <strain evidence="1">BED1</strain>
    </source>
</reference>
<sequence>VQVPPGCYPLELVQFWRNEYKHGQPFPLHWALFMRTAPPPPPLVGAPDTFTAQFLATVAFSPEMLPDWRGTLVVGWVHPAAVRAFERVARGVRVWRQRPEWRCQEWVFEVLCALGEEERKRKAQADWRIEGWTFPGLQRQMGKLLDAWENGDI</sequence>
<evidence type="ECO:0000313" key="2">
    <source>
        <dbReference type="Proteomes" id="UP001194468"/>
    </source>
</evidence>
<accession>A0AAD4BW33</accession>
<comment type="caution">
    <text evidence="1">The sequence shown here is derived from an EMBL/GenBank/DDBJ whole genome shotgun (WGS) entry which is preliminary data.</text>
</comment>
<evidence type="ECO:0000313" key="1">
    <source>
        <dbReference type="EMBL" id="KAF8441653.1"/>
    </source>
</evidence>
<dbReference type="AlphaFoldDB" id="A0AAD4BW33"/>
<dbReference type="InterPro" id="IPR046670">
    <property type="entry name" value="DUF6540"/>
</dbReference>
<reference evidence="1" key="1">
    <citation type="submission" date="2019-10" db="EMBL/GenBank/DDBJ databases">
        <authorList>
            <consortium name="DOE Joint Genome Institute"/>
            <person name="Kuo A."/>
            <person name="Miyauchi S."/>
            <person name="Kiss E."/>
            <person name="Drula E."/>
            <person name="Kohler A."/>
            <person name="Sanchez-Garcia M."/>
            <person name="Andreopoulos B."/>
            <person name="Barry K.W."/>
            <person name="Bonito G."/>
            <person name="Buee M."/>
            <person name="Carver A."/>
            <person name="Chen C."/>
            <person name="Cichocki N."/>
            <person name="Clum A."/>
            <person name="Culley D."/>
            <person name="Crous P.W."/>
            <person name="Fauchery L."/>
            <person name="Girlanda M."/>
            <person name="Hayes R."/>
            <person name="Keri Z."/>
            <person name="LaButti K."/>
            <person name="Lipzen A."/>
            <person name="Lombard V."/>
            <person name="Magnuson J."/>
            <person name="Maillard F."/>
            <person name="Morin E."/>
            <person name="Murat C."/>
            <person name="Nolan M."/>
            <person name="Ohm R."/>
            <person name="Pangilinan J."/>
            <person name="Pereira M."/>
            <person name="Perotto S."/>
            <person name="Peter M."/>
            <person name="Riley R."/>
            <person name="Sitrit Y."/>
            <person name="Stielow B."/>
            <person name="Szollosi G."/>
            <person name="Zifcakova L."/>
            <person name="Stursova M."/>
            <person name="Spatafora J.W."/>
            <person name="Tedersoo L."/>
            <person name="Vaario L.-M."/>
            <person name="Yamada A."/>
            <person name="Yan M."/>
            <person name="Wang P."/>
            <person name="Xu J."/>
            <person name="Bruns T."/>
            <person name="Baldrian P."/>
            <person name="Vilgalys R."/>
            <person name="Henrissat B."/>
            <person name="Grigoriev I.V."/>
            <person name="Hibbett D."/>
            <person name="Nagy L.G."/>
            <person name="Martin F.M."/>
        </authorList>
    </citation>
    <scope>NUCLEOTIDE SEQUENCE</scope>
    <source>
        <strain evidence="1">BED1</strain>
    </source>
</reference>